<comment type="caution">
    <text evidence="8">The sequence shown here is derived from an EMBL/GenBank/DDBJ whole genome shotgun (WGS) entry which is preliminary data.</text>
</comment>
<comment type="similarity">
    <text evidence="6">Belongs to the bacillales FliT family.</text>
</comment>
<comment type="subcellular location">
    <subcellularLocation>
        <location evidence="1">Cytoplasm</location>
        <location evidence="1">Cytosol</location>
    </subcellularLocation>
</comment>
<dbReference type="AlphaFoldDB" id="A0A6G4A2W2"/>
<dbReference type="InterPro" id="IPR008622">
    <property type="entry name" value="FliT"/>
</dbReference>
<reference evidence="8" key="1">
    <citation type="submission" date="2020-02" db="EMBL/GenBank/DDBJ databases">
        <authorList>
            <person name="Shen X.-R."/>
            <person name="Zhang Y.-X."/>
        </authorList>
    </citation>
    <scope>NUCLEOTIDE SEQUENCE</scope>
    <source>
        <strain evidence="8">SYP-B3998</strain>
    </source>
</reference>
<dbReference type="RefSeq" id="WP_205516927.1">
    <property type="nucleotide sequence ID" value="NZ_JAAIKC010000011.1"/>
</dbReference>
<evidence type="ECO:0000256" key="4">
    <source>
        <dbReference type="ARBA" id="ARBA00023186"/>
    </source>
</evidence>
<gene>
    <name evidence="8" type="ORF">GK047_22830</name>
</gene>
<keyword evidence="3" id="KW-1005">Bacterial flagellum biogenesis</keyword>
<comment type="function">
    <text evidence="5">May act as an export chaperone for the filament capping protein FliD.</text>
</comment>
<accession>A0A6G4A2W2</accession>
<evidence type="ECO:0000256" key="7">
    <source>
        <dbReference type="ARBA" id="ARBA00093797"/>
    </source>
</evidence>
<evidence type="ECO:0000256" key="6">
    <source>
        <dbReference type="ARBA" id="ARBA00093785"/>
    </source>
</evidence>
<dbReference type="EMBL" id="JAAIKC010000011">
    <property type="protein sequence ID" value="NEW08836.1"/>
    <property type="molecule type" value="Genomic_DNA"/>
</dbReference>
<protein>
    <recommendedName>
        <fullName evidence="7">Flagellar protein FliT</fullName>
    </recommendedName>
</protein>
<evidence type="ECO:0000256" key="3">
    <source>
        <dbReference type="ARBA" id="ARBA00022795"/>
    </source>
</evidence>
<evidence type="ECO:0000313" key="8">
    <source>
        <dbReference type="EMBL" id="NEW08836.1"/>
    </source>
</evidence>
<dbReference type="Pfam" id="PF05400">
    <property type="entry name" value="FliT"/>
    <property type="match status" value="1"/>
</dbReference>
<name>A0A6G4A2W2_9BACL</name>
<keyword evidence="4" id="KW-0143">Chaperone</keyword>
<evidence type="ECO:0000256" key="5">
    <source>
        <dbReference type="ARBA" id="ARBA00093765"/>
    </source>
</evidence>
<sequence length="114" mass="13212">MNELLGLTVLLEKTVLDEESDPEKWIELLDKRQEVMDQLSGLFVKGISLTETQKQTYFQPAYEVDKRIIPIMDREKKKLESQIANVQKNKIVNQQYGGYGTSYSPHGAFFDKKK</sequence>
<keyword evidence="2" id="KW-0963">Cytoplasm</keyword>
<proteinExistence type="inferred from homology"/>
<evidence type="ECO:0000256" key="1">
    <source>
        <dbReference type="ARBA" id="ARBA00004514"/>
    </source>
</evidence>
<organism evidence="8">
    <name type="scientific">Paenibacillus sp. SYP-B3998</name>
    <dbReference type="NCBI Taxonomy" id="2678564"/>
    <lineage>
        <taxon>Bacteria</taxon>
        <taxon>Bacillati</taxon>
        <taxon>Bacillota</taxon>
        <taxon>Bacilli</taxon>
        <taxon>Bacillales</taxon>
        <taxon>Paenibacillaceae</taxon>
        <taxon>Paenibacillus</taxon>
    </lineage>
</organism>
<evidence type="ECO:0000256" key="2">
    <source>
        <dbReference type="ARBA" id="ARBA00022490"/>
    </source>
</evidence>